<evidence type="ECO:0000256" key="10">
    <source>
        <dbReference type="HAMAP-Rule" id="MF_00244"/>
    </source>
</evidence>
<name>A0A0B6BH54_BACTU</name>
<evidence type="ECO:0000313" key="12">
    <source>
        <dbReference type="EMBL" id="AJG75975.1"/>
    </source>
</evidence>
<feature type="domain" description="Cytidyltransferase-like" evidence="11">
    <location>
        <begin position="6"/>
        <end position="162"/>
    </location>
</feature>
<dbReference type="GO" id="GO:0004515">
    <property type="term" value="F:nicotinate-nucleotide adenylyltransferase activity"/>
    <property type="evidence" value="ECO:0007669"/>
    <property type="project" value="UniProtKB-UniRule"/>
</dbReference>
<accession>A0A0B6BH54</accession>
<dbReference type="Proteomes" id="UP000501107">
    <property type="component" value="Chromosome"/>
</dbReference>
<reference evidence="12 14" key="1">
    <citation type="journal article" date="2015" name="Genome Announc.">
        <title>Complete genome sequences for 35 biothreat assay-relevant bacillus species.</title>
        <authorList>
            <person name="Johnson S.L."/>
            <person name="Daligault H.E."/>
            <person name="Davenport K.W."/>
            <person name="Jaissle J."/>
            <person name="Frey K.G."/>
            <person name="Ladner J.T."/>
            <person name="Broomall S.M."/>
            <person name="Bishop-Lilly K.A."/>
            <person name="Bruce D.C."/>
            <person name="Gibbons H.S."/>
            <person name="Coyne S.R."/>
            <person name="Lo C.C."/>
            <person name="Meincke L."/>
            <person name="Munk A.C."/>
            <person name="Koroleva G.I."/>
            <person name="Rosenzweig C.N."/>
            <person name="Palacios G.F."/>
            <person name="Redden C.L."/>
            <person name="Minogue T.D."/>
            <person name="Chain P.S."/>
        </authorList>
    </citation>
    <scope>NUCLEOTIDE SEQUENCE [LARGE SCALE GENOMIC DNA]</scope>
    <source>
        <strain evidence="12 14">HD1011</strain>
    </source>
</reference>
<dbReference type="InterPro" id="IPR014729">
    <property type="entry name" value="Rossmann-like_a/b/a_fold"/>
</dbReference>
<keyword evidence="5 10" id="KW-0548">Nucleotidyltransferase</keyword>
<comment type="function">
    <text evidence="1 10">Catalyzes the reversible adenylation of nicotinate mononucleotide (NaMN) to nicotinic acid adenine dinucleotide (NaAD).</text>
</comment>
<evidence type="ECO:0000256" key="1">
    <source>
        <dbReference type="ARBA" id="ARBA00002324"/>
    </source>
</evidence>
<dbReference type="KEGG" id="btw:BF38_88"/>
<keyword evidence="7 10" id="KW-0067">ATP-binding</keyword>
<dbReference type="OMA" id="WIMGADS"/>
<evidence type="ECO:0000256" key="5">
    <source>
        <dbReference type="ARBA" id="ARBA00022695"/>
    </source>
</evidence>
<organism evidence="13 15">
    <name type="scientific">Bacillus thuringiensis</name>
    <dbReference type="NCBI Taxonomy" id="1428"/>
    <lineage>
        <taxon>Bacteria</taxon>
        <taxon>Bacillati</taxon>
        <taxon>Bacillota</taxon>
        <taxon>Bacilli</taxon>
        <taxon>Bacillales</taxon>
        <taxon>Bacillaceae</taxon>
        <taxon>Bacillus</taxon>
        <taxon>Bacillus cereus group</taxon>
    </lineage>
</organism>
<evidence type="ECO:0000256" key="6">
    <source>
        <dbReference type="ARBA" id="ARBA00022741"/>
    </source>
</evidence>
<evidence type="ECO:0000256" key="8">
    <source>
        <dbReference type="ARBA" id="ARBA00023027"/>
    </source>
</evidence>
<evidence type="ECO:0000313" key="15">
    <source>
        <dbReference type="Proteomes" id="UP000501107"/>
    </source>
</evidence>
<reference evidence="13 15" key="2">
    <citation type="submission" date="2020-05" db="EMBL/GenBank/DDBJ databases">
        <title>FDA dAtabase for Regulatory Grade micrObial Sequences (FDA-ARGOS): Supporting development and validation of Infectious Disease Dx tests.</title>
        <authorList>
            <person name="Nelson B."/>
            <person name="Plummer A."/>
            <person name="Tallon L."/>
            <person name="Sadzewicz L."/>
            <person name="Zhao X."/>
            <person name="Vavikolanu K."/>
            <person name="Mehta A."/>
            <person name="Aluvathingal J."/>
            <person name="Nadendla S."/>
            <person name="Myers T."/>
            <person name="Yan Y."/>
            <person name="Sichtig H."/>
        </authorList>
    </citation>
    <scope>NUCLEOTIDE SEQUENCE [LARGE SCALE GENOMIC DNA]</scope>
    <source>
        <strain evidence="13 15">FDAARGOS_795</strain>
    </source>
</reference>
<dbReference type="RefSeq" id="WP_001226053.1">
    <property type="nucleotide sequence ID" value="NZ_CP009335.1"/>
</dbReference>
<dbReference type="InterPro" id="IPR004821">
    <property type="entry name" value="Cyt_trans-like"/>
</dbReference>
<sequence length="189" mass="21955">MRKIGIIGGTFDPPHYGHLLIANEVYHALNLEEVWFLPNQIPPHKQGRNITSVESRLQMLELATEAEEHFSICLEELSRKGPSYTYDTMLQLTKKYPDVQFHFIIGGDMVEYLPKWYNIEALLDLVTFVGVARPGYKLRTPYPITTVEIPEFAVSSSLLRERYKEKKTCKYLLPEKVQVYIERNGLYES</sequence>
<comment type="pathway">
    <text evidence="2 10">Cofactor biosynthesis; NAD(+) biosynthesis; deamido-NAD(+) from nicotinate D-ribonucleotide: step 1/1.</text>
</comment>
<dbReference type="NCBIfam" id="NF000840">
    <property type="entry name" value="PRK00071.1-3"/>
    <property type="match status" value="1"/>
</dbReference>
<proteinExistence type="inferred from homology"/>
<dbReference type="GO" id="GO:0005524">
    <property type="term" value="F:ATP binding"/>
    <property type="evidence" value="ECO:0007669"/>
    <property type="project" value="UniProtKB-KW"/>
</dbReference>
<dbReference type="UniPathway" id="UPA00253">
    <property type="reaction ID" value="UER00332"/>
</dbReference>
<dbReference type="HAMAP" id="MF_00244">
    <property type="entry name" value="NaMN_adenylyltr"/>
    <property type="match status" value="1"/>
</dbReference>
<evidence type="ECO:0000313" key="13">
    <source>
        <dbReference type="EMBL" id="QKH23984.1"/>
    </source>
</evidence>
<dbReference type="SMR" id="A0A0B6BH54"/>
<evidence type="ECO:0000313" key="14">
    <source>
        <dbReference type="Proteomes" id="UP000031876"/>
    </source>
</evidence>
<dbReference type="AlphaFoldDB" id="A0A0B6BH54"/>
<dbReference type="FunFam" id="3.40.50.620:FF:000079">
    <property type="entry name" value="Probable nicotinate-nucleotide adenylyltransferase"/>
    <property type="match status" value="1"/>
</dbReference>
<evidence type="ECO:0000256" key="9">
    <source>
        <dbReference type="ARBA" id="ARBA00048721"/>
    </source>
</evidence>
<gene>
    <name evidence="10 13" type="primary">nadD</name>
    <name evidence="12" type="ORF">BF38_88</name>
    <name evidence="13" type="ORF">FOC89_08210</name>
</gene>
<dbReference type="InterPro" id="IPR005248">
    <property type="entry name" value="NadD/NMNAT"/>
</dbReference>
<dbReference type="EC" id="2.7.7.18" evidence="10"/>
<comment type="similarity">
    <text evidence="10">Belongs to the NadD family.</text>
</comment>
<dbReference type="EMBL" id="CP009335">
    <property type="protein sequence ID" value="AJG75975.1"/>
    <property type="molecule type" value="Genomic_DNA"/>
</dbReference>
<evidence type="ECO:0000256" key="4">
    <source>
        <dbReference type="ARBA" id="ARBA00022679"/>
    </source>
</evidence>
<evidence type="ECO:0000256" key="2">
    <source>
        <dbReference type="ARBA" id="ARBA00005019"/>
    </source>
</evidence>
<evidence type="ECO:0000256" key="3">
    <source>
        <dbReference type="ARBA" id="ARBA00022642"/>
    </source>
</evidence>
<protein>
    <recommendedName>
        <fullName evidence="10">Probable nicotinate-nucleotide adenylyltransferase</fullName>
        <ecNumber evidence="10">2.7.7.18</ecNumber>
    </recommendedName>
    <alternativeName>
        <fullName evidence="10">Deamido-NAD(+) diphosphorylase</fullName>
    </alternativeName>
    <alternativeName>
        <fullName evidence="10">Deamido-NAD(+) pyrophosphorylase</fullName>
    </alternativeName>
    <alternativeName>
        <fullName evidence="10">Nicotinate mononucleotide adenylyltransferase</fullName>
        <shortName evidence="10">NaMN adenylyltransferase</shortName>
    </alternativeName>
</protein>
<dbReference type="Pfam" id="PF01467">
    <property type="entry name" value="CTP_transf_like"/>
    <property type="match status" value="1"/>
</dbReference>
<dbReference type="SUPFAM" id="SSF52374">
    <property type="entry name" value="Nucleotidylyl transferase"/>
    <property type="match status" value="1"/>
</dbReference>
<dbReference type="Proteomes" id="UP000031876">
    <property type="component" value="Chromosome"/>
</dbReference>
<dbReference type="PANTHER" id="PTHR39321:SF3">
    <property type="entry name" value="PHOSPHOPANTETHEINE ADENYLYLTRANSFERASE"/>
    <property type="match status" value="1"/>
</dbReference>
<dbReference type="NCBIfam" id="TIGR00125">
    <property type="entry name" value="cyt_tran_rel"/>
    <property type="match status" value="1"/>
</dbReference>
<evidence type="ECO:0000259" key="11">
    <source>
        <dbReference type="Pfam" id="PF01467"/>
    </source>
</evidence>
<dbReference type="NCBIfam" id="NF000841">
    <property type="entry name" value="PRK00071.1-4"/>
    <property type="match status" value="1"/>
</dbReference>
<keyword evidence="6 10" id="KW-0547">Nucleotide-binding</keyword>
<dbReference type="Gene3D" id="3.40.50.620">
    <property type="entry name" value="HUPs"/>
    <property type="match status" value="1"/>
</dbReference>
<dbReference type="NCBIfam" id="TIGR00482">
    <property type="entry name" value="nicotinate (nicotinamide) nucleotide adenylyltransferase"/>
    <property type="match status" value="1"/>
</dbReference>
<keyword evidence="4 10" id="KW-0808">Transferase</keyword>
<evidence type="ECO:0000256" key="7">
    <source>
        <dbReference type="ARBA" id="ARBA00022840"/>
    </source>
</evidence>
<dbReference type="GO" id="GO:0009435">
    <property type="term" value="P:NAD+ biosynthetic process"/>
    <property type="evidence" value="ECO:0007669"/>
    <property type="project" value="UniProtKB-UniRule"/>
</dbReference>
<dbReference type="CDD" id="cd02165">
    <property type="entry name" value="NMNAT"/>
    <property type="match status" value="1"/>
</dbReference>
<keyword evidence="3 10" id="KW-0662">Pyridine nucleotide biosynthesis</keyword>
<keyword evidence="8 10" id="KW-0520">NAD</keyword>
<dbReference type="EMBL" id="CP053980">
    <property type="protein sequence ID" value="QKH23984.1"/>
    <property type="molecule type" value="Genomic_DNA"/>
</dbReference>
<comment type="catalytic activity">
    <reaction evidence="9 10">
        <text>nicotinate beta-D-ribonucleotide + ATP + H(+) = deamido-NAD(+) + diphosphate</text>
        <dbReference type="Rhea" id="RHEA:22860"/>
        <dbReference type="ChEBI" id="CHEBI:15378"/>
        <dbReference type="ChEBI" id="CHEBI:30616"/>
        <dbReference type="ChEBI" id="CHEBI:33019"/>
        <dbReference type="ChEBI" id="CHEBI:57502"/>
        <dbReference type="ChEBI" id="CHEBI:58437"/>
        <dbReference type="EC" id="2.7.7.18"/>
    </reaction>
</comment>
<dbReference type="PANTHER" id="PTHR39321">
    <property type="entry name" value="NICOTINATE-NUCLEOTIDE ADENYLYLTRANSFERASE-RELATED"/>
    <property type="match status" value="1"/>
</dbReference>